<dbReference type="InterPro" id="IPR025395">
    <property type="entry name" value="Phage_tail_terminator-like"/>
</dbReference>
<reference evidence="1 2" key="1">
    <citation type="submission" date="2018-06" db="EMBL/GenBank/DDBJ databases">
        <authorList>
            <consortium name="Pathogen Informatics"/>
            <person name="Doyle S."/>
        </authorList>
    </citation>
    <scope>NUCLEOTIDE SEQUENCE [LARGE SCALE GENOMIC DNA]</scope>
    <source>
        <strain evidence="1 2">NCTC12026</strain>
    </source>
</reference>
<evidence type="ECO:0008006" key="3">
    <source>
        <dbReference type="Google" id="ProtNLM"/>
    </source>
</evidence>
<dbReference type="AlphaFoldDB" id="A0A379G579"/>
<dbReference type="OrthoDB" id="6049303at2"/>
<proteinExistence type="predicted"/>
<evidence type="ECO:0000313" key="1">
    <source>
        <dbReference type="EMBL" id="SUC36199.1"/>
    </source>
</evidence>
<dbReference type="RefSeq" id="WP_115164525.1">
    <property type="nucleotide sequence ID" value="NZ_UGUA01000002.1"/>
</dbReference>
<organism evidence="1 2">
    <name type="scientific">Providencia rustigianii</name>
    <dbReference type="NCBI Taxonomy" id="158850"/>
    <lineage>
        <taxon>Bacteria</taxon>
        <taxon>Pseudomonadati</taxon>
        <taxon>Pseudomonadota</taxon>
        <taxon>Gammaproteobacteria</taxon>
        <taxon>Enterobacterales</taxon>
        <taxon>Morganellaceae</taxon>
        <taxon>Providencia</taxon>
    </lineage>
</organism>
<dbReference type="Pfam" id="PF13554">
    <property type="entry name" value="Phage_tail_terminator_5"/>
    <property type="match status" value="1"/>
</dbReference>
<dbReference type="EMBL" id="UGUA01000002">
    <property type="protein sequence ID" value="SUC36199.1"/>
    <property type="molecule type" value="Genomic_DNA"/>
</dbReference>
<gene>
    <name evidence="1" type="ORF">NCTC12026_02617</name>
</gene>
<sequence length="133" mass="14725">MKQSEINQFIRALVVKIAKQHGVKVAWSNIKLDDVSTPYLQLHIMPATTENLGLALDMPVQKGVIQISVVGKVGNGDSVVMSLVDSIKEKLENGLTLTKTLYLDGEPNQLPPLTSDTNYTIPIRTFYRCDSVR</sequence>
<protein>
    <recommendedName>
        <fullName evidence="3">Phage protein</fullName>
    </recommendedName>
</protein>
<dbReference type="Proteomes" id="UP000255129">
    <property type="component" value="Unassembled WGS sequence"/>
</dbReference>
<name>A0A379G579_9GAMM</name>
<accession>A0A379G579</accession>
<evidence type="ECO:0000313" key="2">
    <source>
        <dbReference type="Proteomes" id="UP000255129"/>
    </source>
</evidence>
<dbReference type="Gene3D" id="3.30.2000.20">
    <property type="match status" value="1"/>
</dbReference>